<dbReference type="InterPro" id="IPR036388">
    <property type="entry name" value="WH-like_DNA-bd_sf"/>
</dbReference>
<dbReference type="InterPro" id="IPR000595">
    <property type="entry name" value="cNMP-bd_dom"/>
</dbReference>
<dbReference type="PANTHER" id="PTHR24567">
    <property type="entry name" value="CRP FAMILY TRANSCRIPTIONAL REGULATORY PROTEIN"/>
    <property type="match status" value="1"/>
</dbReference>
<dbReference type="InterPro" id="IPR012318">
    <property type="entry name" value="HTH_CRP"/>
</dbReference>
<dbReference type="SMART" id="SM00419">
    <property type="entry name" value="HTH_CRP"/>
    <property type="match status" value="1"/>
</dbReference>
<feature type="domain" description="Cyclic nucleotide-binding" evidence="4">
    <location>
        <begin position="30"/>
        <end position="133"/>
    </location>
</feature>
<protein>
    <submittedName>
        <fullName evidence="6">CRP-like cAMP-binding protein</fullName>
    </submittedName>
</protein>
<dbReference type="Gene3D" id="2.60.120.10">
    <property type="entry name" value="Jelly Rolls"/>
    <property type="match status" value="1"/>
</dbReference>
<dbReference type="InterPro" id="IPR050397">
    <property type="entry name" value="Env_Response_Regulators"/>
</dbReference>
<keyword evidence="1" id="KW-0805">Transcription regulation</keyword>
<dbReference type="PROSITE" id="PS51063">
    <property type="entry name" value="HTH_CRP_2"/>
    <property type="match status" value="1"/>
</dbReference>
<evidence type="ECO:0000256" key="3">
    <source>
        <dbReference type="ARBA" id="ARBA00023163"/>
    </source>
</evidence>
<evidence type="ECO:0000313" key="7">
    <source>
        <dbReference type="Proteomes" id="UP000318050"/>
    </source>
</evidence>
<dbReference type="PANTHER" id="PTHR24567:SF28">
    <property type="entry name" value="LISTERIOLYSIN REGULATORY PROTEIN"/>
    <property type="match status" value="1"/>
</dbReference>
<dbReference type="Pfam" id="PF00027">
    <property type="entry name" value="cNMP_binding"/>
    <property type="match status" value="1"/>
</dbReference>
<dbReference type="InterPro" id="IPR036390">
    <property type="entry name" value="WH_DNA-bd_sf"/>
</dbReference>
<dbReference type="GO" id="GO:0003677">
    <property type="term" value="F:DNA binding"/>
    <property type="evidence" value="ECO:0007669"/>
    <property type="project" value="UniProtKB-KW"/>
</dbReference>
<reference evidence="6 7" key="1">
    <citation type="submission" date="2019-06" db="EMBL/GenBank/DDBJ databases">
        <title>Genomic Encyclopedia of Type Strains, Phase IV (KMG-V): Genome sequencing to study the core and pangenomes of soil and plant-associated prokaryotes.</title>
        <authorList>
            <person name="Whitman W."/>
        </authorList>
    </citation>
    <scope>NUCLEOTIDE SEQUENCE [LARGE SCALE GENOMIC DNA]</scope>
    <source>
        <strain evidence="6 7">BR 11140</strain>
    </source>
</reference>
<dbReference type="GO" id="GO:0005829">
    <property type="term" value="C:cytosol"/>
    <property type="evidence" value="ECO:0007669"/>
    <property type="project" value="TreeGrafter"/>
</dbReference>
<keyword evidence="3" id="KW-0804">Transcription</keyword>
<accession>A0A560HNP8</accession>
<evidence type="ECO:0000259" key="5">
    <source>
        <dbReference type="PROSITE" id="PS51063"/>
    </source>
</evidence>
<dbReference type="CDD" id="cd00038">
    <property type="entry name" value="CAP_ED"/>
    <property type="match status" value="1"/>
</dbReference>
<dbReference type="SMART" id="SM00100">
    <property type="entry name" value="cNMP"/>
    <property type="match status" value="1"/>
</dbReference>
<dbReference type="SUPFAM" id="SSF46785">
    <property type="entry name" value="Winged helix' DNA-binding domain"/>
    <property type="match status" value="1"/>
</dbReference>
<dbReference type="InterPro" id="IPR018490">
    <property type="entry name" value="cNMP-bd_dom_sf"/>
</dbReference>
<keyword evidence="2" id="KW-0238">DNA-binding</keyword>
<name>A0A560HNP8_9PROT</name>
<organism evidence="6 7">
    <name type="scientific">Nitrospirillum amazonense</name>
    <dbReference type="NCBI Taxonomy" id="28077"/>
    <lineage>
        <taxon>Bacteria</taxon>
        <taxon>Pseudomonadati</taxon>
        <taxon>Pseudomonadota</taxon>
        <taxon>Alphaproteobacteria</taxon>
        <taxon>Rhodospirillales</taxon>
        <taxon>Azospirillaceae</taxon>
        <taxon>Nitrospirillum</taxon>
    </lineage>
</organism>
<feature type="domain" description="HTH crp-type" evidence="5">
    <location>
        <begin position="164"/>
        <end position="240"/>
    </location>
</feature>
<gene>
    <name evidence="6" type="ORF">FBZ92_13148</name>
</gene>
<comment type="caution">
    <text evidence="6">The sequence shown here is derived from an EMBL/GenBank/DDBJ whole genome shotgun (WGS) entry which is preliminary data.</text>
</comment>
<dbReference type="GO" id="GO:0003700">
    <property type="term" value="F:DNA-binding transcription factor activity"/>
    <property type="evidence" value="ECO:0007669"/>
    <property type="project" value="TreeGrafter"/>
</dbReference>
<dbReference type="Proteomes" id="UP000318050">
    <property type="component" value="Unassembled WGS sequence"/>
</dbReference>
<evidence type="ECO:0000259" key="4">
    <source>
        <dbReference type="PROSITE" id="PS50042"/>
    </source>
</evidence>
<proteinExistence type="predicted"/>
<dbReference type="Gene3D" id="1.10.10.10">
    <property type="entry name" value="Winged helix-like DNA-binding domain superfamily/Winged helix DNA-binding domain"/>
    <property type="match status" value="1"/>
</dbReference>
<dbReference type="SUPFAM" id="SSF51206">
    <property type="entry name" value="cAMP-binding domain-like"/>
    <property type="match status" value="1"/>
</dbReference>
<dbReference type="EMBL" id="VITT01000031">
    <property type="protein sequence ID" value="TWB48197.1"/>
    <property type="molecule type" value="Genomic_DNA"/>
</dbReference>
<dbReference type="Pfam" id="PF13545">
    <property type="entry name" value="HTH_Crp_2"/>
    <property type="match status" value="1"/>
</dbReference>
<dbReference type="InterPro" id="IPR014710">
    <property type="entry name" value="RmlC-like_jellyroll"/>
</dbReference>
<sequence>MPSTVPHTASHAAPAQSAGWPPRALAGMELFRGLEVPALAEVMAVALIRTVPRHTPLFHQGDPAQHCHALLSGGVRISQTNAAGAQVALRFIGAGEMFGSVPLFTDRLYPADAETVADSVEIRWTEASLRELITRHPAIALNLVTVIGRRLMEVQDRLREVTTGRVEQRLARALLRLAASGKTSDTGTALAFPLTRKDLAELSGTTLHTASRTLAAWEKRGWLSSGRAQGRSRITLHDEAALAAVAEEGRE</sequence>
<evidence type="ECO:0000256" key="2">
    <source>
        <dbReference type="ARBA" id="ARBA00023125"/>
    </source>
</evidence>
<dbReference type="PROSITE" id="PS50042">
    <property type="entry name" value="CNMP_BINDING_3"/>
    <property type="match status" value="1"/>
</dbReference>
<evidence type="ECO:0000256" key="1">
    <source>
        <dbReference type="ARBA" id="ARBA00023015"/>
    </source>
</evidence>
<evidence type="ECO:0000313" key="6">
    <source>
        <dbReference type="EMBL" id="TWB48197.1"/>
    </source>
</evidence>
<dbReference type="AlphaFoldDB" id="A0A560HNP8"/>